<comment type="caution">
    <text evidence="3">The sequence shown here is derived from an EMBL/GenBank/DDBJ whole genome shotgun (WGS) entry which is preliminary data.</text>
</comment>
<dbReference type="GO" id="GO:0000270">
    <property type="term" value="P:peptidoglycan metabolic process"/>
    <property type="evidence" value="ECO:0007669"/>
    <property type="project" value="TreeGrafter"/>
</dbReference>
<accession>A0A0F9S7U0</accession>
<comment type="similarity">
    <text evidence="1">Belongs to the peptidase S13 family.</text>
</comment>
<dbReference type="NCBIfam" id="TIGR00666">
    <property type="entry name" value="PBP4"/>
    <property type="match status" value="1"/>
</dbReference>
<dbReference type="InterPro" id="IPR012338">
    <property type="entry name" value="Beta-lactam/transpept-like"/>
</dbReference>
<evidence type="ECO:0008006" key="4">
    <source>
        <dbReference type="Google" id="ProtNLM"/>
    </source>
</evidence>
<name>A0A0F9S7U0_9ZZZZ</name>
<keyword evidence="2" id="KW-0378">Hydrolase</keyword>
<reference evidence="3" key="1">
    <citation type="journal article" date="2015" name="Nature">
        <title>Complex archaea that bridge the gap between prokaryotes and eukaryotes.</title>
        <authorList>
            <person name="Spang A."/>
            <person name="Saw J.H."/>
            <person name="Jorgensen S.L."/>
            <person name="Zaremba-Niedzwiedzka K."/>
            <person name="Martijn J."/>
            <person name="Lind A.E."/>
            <person name="van Eijk R."/>
            <person name="Schleper C."/>
            <person name="Guy L."/>
            <person name="Ettema T.J."/>
        </authorList>
    </citation>
    <scope>NUCLEOTIDE SEQUENCE</scope>
</reference>
<organism evidence="3">
    <name type="scientific">marine sediment metagenome</name>
    <dbReference type="NCBI Taxonomy" id="412755"/>
    <lineage>
        <taxon>unclassified sequences</taxon>
        <taxon>metagenomes</taxon>
        <taxon>ecological metagenomes</taxon>
    </lineage>
</organism>
<protein>
    <recommendedName>
        <fullName evidence="4">D-alanyl-D-alanine carboxypeptidase/D-alanyl-D-alanine-endopeptidase</fullName>
    </recommendedName>
</protein>
<dbReference type="SUPFAM" id="SSF56601">
    <property type="entry name" value="beta-lactamase/transpeptidase-like"/>
    <property type="match status" value="1"/>
</dbReference>
<evidence type="ECO:0000256" key="2">
    <source>
        <dbReference type="ARBA" id="ARBA00022801"/>
    </source>
</evidence>
<dbReference type="AlphaFoldDB" id="A0A0F9S7U0"/>
<dbReference type="PRINTS" id="PR00922">
    <property type="entry name" value="DADACBPTASE3"/>
</dbReference>
<dbReference type="Pfam" id="PF02113">
    <property type="entry name" value="Peptidase_S13"/>
    <property type="match status" value="1"/>
</dbReference>
<evidence type="ECO:0000313" key="3">
    <source>
        <dbReference type="EMBL" id="KKN25423.1"/>
    </source>
</evidence>
<evidence type="ECO:0000256" key="1">
    <source>
        <dbReference type="ARBA" id="ARBA00006096"/>
    </source>
</evidence>
<dbReference type="InterPro" id="IPR000667">
    <property type="entry name" value="Peptidase_S13"/>
</dbReference>
<dbReference type="Gene3D" id="3.50.80.20">
    <property type="entry name" value="D-Ala-D-Ala carboxypeptidase C, peptidase S13"/>
    <property type="match status" value="1"/>
</dbReference>
<gene>
    <name evidence="3" type="ORF">LCGC14_0884930</name>
</gene>
<dbReference type="PANTHER" id="PTHR30023">
    <property type="entry name" value="D-ALANYL-D-ALANINE CARBOXYPEPTIDASE"/>
    <property type="match status" value="1"/>
</dbReference>
<dbReference type="Gene3D" id="3.40.710.10">
    <property type="entry name" value="DD-peptidase/beta-lactamase superfamily"/>
    <property type="match status" value="1"/>
</dbReference>
<dbReference type="GO" id="GO:0006508">
    <property type="term" value="P:proteolysis"/>
    <property type="evidence" value="ECO:0007669"/>
    <property type="project" value="InterPro"/>
</dbReference>
<dbReference type="PANTHER" id="PTHR30023:SF0">
    <property type="entry name" value="PENICILLIN-SENSITIVE CARBOXYPEPTIDASE A"/>
    <property type="match status" value="1"/>
</dbReference>
<dbReference type="EMBL" id="LAZR01002803">
    <property type="protein sequence ID" value="KKN25423.1"/>
    <property type="molecule type" value="Genomic_DNA"/>
</dbReference>
<proteinExistence type="inferred from homology"/>
<sequence>MVISGMPHLNSAGNVGLRQRRPALAFVAALVLAPALANLPSALAADNNDAGYSGNRLWASQMRDYATKSLDSDEALSMSAVPLNGPGLDQNINSDVPMSPGSIMKVITTYAALEILGPTYRWDTDFLTDGEMVGDTLHGNLYVRFGGDPKLTFERLWTTLRELRDMGITRIDGNLVLDGSYFKIDGGFPAFEDNGDNPYAPFLVEPSAYLTNLNLVHFQIRADERGTQAWSTPALSEIVIDNRVTAVAEGSCPARRNFDWEPVFQEGGRVTVRVTGELPQGCRTTTYLSLLPHDQYSASMIRSLLGEMGIIVSGGNSNGLTPENARLVMKTTSPDLVTMVRDINKWSSNVMARQLLLTIGAQNRLEKEQDDRVAGIRVIYDWLESKGVDTTGMVIDNGAGLTRYARITTRQGTKILQQAWNSPYSSDLMTSMPIIAMDGTMTRRLRNTGMAGEGRIKTGYLENVRSIAGFARDENNTTWAVVGIVNNDPAWNGQAVLDRVLYSLHFRPPTATALSQMDSASSRTAIR</sequence>
<dbReference type="GO" id="GO:0004185">
    <property type="term" value="F:serine-type carboxypeptidase activity"/>
    <property type="evidence" value="ECO:0007669"/>
    <property type="project" value="InterPro"/>
</dbReference>